<dbReference type="HOGENOM" id="CLU_3079153_0_0_9"/>
<dbReference type="AlphaFoldDB" id="G9XUF0"/>
<accession>G9XUF0</accession>
<sequence length="52" mass="5976">MGYGKMLIEHSLAQAVALNFLATNRLKYVQELGLFSRMKTRIGRTYPCFHSL</sequence>
<evidence type="ECO:0000313" key="2">
    <source>
        <dbReference type="Proteomes" id="UP000004416"/>
    </source>
</evidence>
<gene>
    <name evidence="1" type="ORF">HMPREF0322_04609</name>
</gene>
<protein>
    <submittedName>
        <fullName evidence="1">Uncharacterized protein</fullName>
    </submittedName>
</protein>
<organism evidence="1 2">
    <name type="scientific">Desulfitobacterium hafniense DP7</name>
    <dbReference type="NCBI Taxonomy" id="537010"/>
    <lineage>
        <taxon>Bacteria</taxon>
        <taxon>Bacillati</taxon>
        <taxon>Bacillota</taxon>
        <taxon>Clostridia</taxon>
        <taxon>Eubacteriales</taxon>
        <taxon>Desulfitobacteriaceae</taxon>
        <taxon>Desulfitobacterium</taxon>
    </lineage>
</organism>
<evidence type="ECO:0000313" key="1">
    <source>
        <dbReference type="EMBL" id="EHL04723.1"/>
    </source>
</evidence>
<proteinExistence type="predicted"/>
<name>G9XUF0_DESHA</name>
<comment type="caution">
    <text evidence="1">The sequence shown here is derived from an EMBL/GenBank/DDBJ whole genome shotgun (WGS) entry which is preliminary data.</text>
</comment>
<dbReference type="Proteomes" id="UP000004416">
    <property type="component" value="Unassembled WGS sequence"/>
</dbReference>
<reference evidence="1 2" key="1">
    <citation type="submission" date="2011-08" db="EMBL/GenBank/DDBJ databases">
        <authorList>
            <person name="Weinstock G."/>
            <person name="Sodergren E."/>
            <person name="Clifton S."/>
            <person name="Fulton L."/>
            <person name="Fulton B."/>
            <person name="Courtney L."/>
            <person name="Fronick C."/>
            <person name="Harrison M."/>
            <person name="Strong C."/>
            <person name="Farmer C."/>
            <person name="Delahaunty K."/>
            <person name="Markovic C."/>
            <person name="Hall O."/>
            <person name="Minx P."/>
            <person name="Tomlinson C."/>
            <person name="Mitreva M."/>
            <person name="Hou S."/>
            <person name="Chen J."/>
            <person name="Wollam A."/>
            <person name="Pepin K.H."/>
            <person name="Johnson M."/>
            <person name="Bhonagiri V."/>
            <person name="Zhang X."/>
            <person name="Suruliraj S."/>
            <person name="Warren W."/>
            <person name="Chinwalla A."/>
            <person name="Mardis E.R."/>
            <person name="Wilson R.K."/>
        </authorList>
    </citation>
    <scope>NUCLEOTIDE SEQUENCE [LARGE SCALE GENOMIC DNA]</scope>
    <source>
        <strain evidence="1 2">DP7</strain>
    </source>
</reference>
<dbReference type="EMBL" id="AFZX01000126">
    <property type="protein sequence ID" value="EHL04723.1"/>
    <property type="molecule type" value="Genomic_DNA"/>
</dbReference>